<keyword evidence="6" id="KW-0472">Membrane</keyword>
<evidence type="ECO:0000256" key="6">
    <source>
        <dbReference type="SAM" id="Phobius"/>
    </source>
</evidence>
<keyword evidence="4" id="KW-0572">Peptidoglycan-anchor</keyword>
<keyword evidence="6" id="KW-1133">Transmembrane helix</keyword>
<organism evidence="8 9">
    <name type="scientific">Lacticaseibacillus zeae DSM 20178 = KCTC 3804</name>
    <dbReference type="NCBI Taxonomy" id="1423816"/>
    <lineage>
        <taxon>Bacteria</taxon>
        <taxon>Bacillati</taxon>
        <taxon>Bacillota</taxon>
        <taxon>Bacilli</taxon>
        <taxon>Lactobacillales</taxon>
        <taxon>Lactobacillaceae</taxon>
        <taxon>Lacticaseibacillus</taxon>
    </lineage>
</organism>
<dbReference type="eggNOG" id="COG1404">
    <property type="taxonomic scope" value="Bacteria"/>
</dbReference>
<dbReference type="Proteomes" id="UP000051984">
    <property type="component" value="Unassembled WGS sequence"/>
</dbReference>
<proteinExistence type="predicted"/>
<evidence type="ECO:0000256" key="3">
    <source>
        <dbReference type="ARBA" id="ARBA00022729"/>
    </source>
</evidence>
<keyword evidence="1" id="KW-0134">Cell wall</keyword>
<feature type="compositionally biased region" description="Low complexity" evidence="5">
    <location>
        <begin position="13"/>
        <end position="25"/>
    </location>
</feature>
<dbReference type="EMBL" id="AZCT01000010">
    <property type="protein sequence ID" value="KRK12087.1"/>
    <property type="molecule type" value="Genomic_DNA"/>
</dbReference>
<feature type="domain" description="Gram-positive cocci surface proteins LPxTG" evidence="7">
    <location>
        <begin position="102"/>
        <end position="137"/>
    </location>
</feature>
<evidence type="ECO:0000313" key="8">
    <source>
        <dbReference type="EMBL" id="KRK12087.1"/>
    </source>
</evidence>
<evidence type="ECO:0000256" key="4">
    <source>
        <dbReference type="ARBA" id="ARBA00023088"/>
    </source>
</evidence>
<evidence type="ECO:0000256" key="1">
    <source>
        <dbReference type="ARBA" id="ARBA00022512"/>
    </source>
</evidence>
<reference evidence="8 9" key="1">
    <citation type="journal article" date="2015" name="Genome Announc.">
        <title>Expanding the biotechnology potential of lactobacilli through comparative genomics of 213 strains and associated genera.</title>
        <authorList>
            <person name="Sun Z."/>
            <person name="Harris H.M."/>
            <person name="McCann A."/>
            <person name="Guo C."/>
            <person name="Argimon S."/>
            <person name="Zhang W."/>
            <person name="Yang X."/>
            <person name="Jeffery I.B."/>
            <person name="Cooney J.C."/>
            <person name="Kagawa T.F."/>
            <person name="Liu W."/>
            <person name="Song Y."/>
            <person name="Salvetti E."/>
            <person name="Wrobel A."/>
            <person name="Rasinkangas P."/>
            <person name="Parkhill J."/>
            <person name="Rea M.C."/>
            <person name="O'Sullivan O."/>
            <person name="Ritari J."/>
            <person name="Douillard F.P."/>
            <person name="Paul Ross R."/>
            <person name="Yang R."/>
            <person name="Briner A.E."/>
            <person name="Felis G.E."/>
            <person name="de Vos W.M."/>
            <person name="Barrangou R."/>
            <person name="Klaenhammer T.R."/>
            <person name="Caufield P.W."/>
            <person name="Cui Y."/>
            <person name="Zhang H."/>
            <person name="O'Toole P.W."/>
        </authorList>
    </citation>
    <scope>NUCLEOTIDE SEQUENCE [LARGE SCALE GENOMIC DNA]</scope>
    <source>
        <strain evidence="8 9">DSM 20178</strain>
    </source>
</reference>
<evidence type="ECO:0000313" key="9">
    <source>
        <dbReference type="Proteomes" id="UP000051984"/>
    </source>
</evidence>
<gene>
    <name evidence="8" type="ORF">FD51_GL000496</name>
</gene>
<name>A0A0R1F023_LACZE</name>
<dbReference type="InterPro" id="IPR019931">
    <property type="entry name" value="LPXTG_anchor"/>
</dbReference>
<feature type="region of interest" description="Disordered" evidence="5">
    <location>
        <begin position="1"/>
        <end position="103"/>
    </location>
</feature>
<feature type="compositionally biased region" description="Polar residues" evidence="5">
    <location>
        <begin position="74"/>
        <end position="96"/>
    </location>
</feature>
<evidence type="ECO:0000256" key="2">
    <source>
        <dbReference type="ARBA" id="ARBA00022525"/>
    </source>
</evidence>
<protein>
    <submittedName>
        <fullName evidence="8">Endopeptidase lactocepin (PrtP)</fullName>
    </submittedName>
</protein>
<keyword evidence="3" id="KW-0732">Signal</keyword>
<sequence>MNKGGSGSGANKDGTGNDPNNNGGTLAPEPNPGSGKDQKPGEGGGSPADTKQQPSTPAGAGTQPLGTAGKDDTTPQLPASTGQGDGTSTHDTNQQTSKKDILPRTAEVGQAAALAFLGAFITSIVGFLGVHRRRKEH</sequence>
<keyword evidence="2" id="KW-0964">Secreted</keyword>
<keyword evidence="6" id="KW-0812">Transmembrane</keyword>
<dbReference type="PATRIC" id="fig|1423816.3.peg.498"/>
<accession>A0A0R1F023</accession>
<evidence type="ECO:0000259" key="7">
    <source>
        <dbReference type="PROSITE" id="PS50847"/>
    </source>
</evidence>
<dbReference type="PROSITE" id="PS50847">
    <property type="entry name" value="GRAM_POS_ANCHORING"/>
    <property type="match status" value="1"/>
</dbReference>
<dbReference type="AlphaFoldDB" id="A0A0R1F023"/>
<feature type="transmembrane region" description="Helical" evidence="6">
    <location>
        <begin position="111"/>
        <end position="130"/>
    </location>
</feature>
<comment type="caution">
    <text evidence="8">The sequence shown here is derived from an EMBL/GenBank/DDBJ whole genome shotgun (WGS) entry which is preliminary data.</text>
</comment>
<evidence type="ECO:0000256" key="5">
    <source>
        <dbReference type="SAM" id="MobiDB-lite"/>
    </source>
</evidence>